<dbReference type="PANTHER" id="PTHR34987">
    <property type="entry name" value="C, PUTATIVE (AFU_ORTHOLOGUE AFUA_3G02880)-RELATED"/>
    <property type="match status" value="1"/>
</dbReference>
<evidence type="ECO:0000259" key="2">
    <source>
        <dbReference type="Pfam" id="PF17389"/>
    </source>
</evidence>
<dbReference type="InterPro" id="IPR012341">
    <property type="entry name" value="6hp_glycosidase-like_sf"/>
</dbReference>
<dbReference type="EMBL" id="JBDJNQ010000011">
    <property type="protein sequence ID" value="MEN5379760.1"/>
    <property type="molecule type" value="Genomic_DNA"/>
</dbReference>
<evidence type="ECO:0000313" key="4">
    <source>
        <dbReference type="EMBL" id="MEN5379760.1"/>
    </source>
</evidence>
<proteinExistence type="predicted"/>
<comment type="caution">
    <text evidence="4">The sequence shown here is derived from an EMBL/GenBank/DDBJ whole genome shotgun (WGS) entry which is preliminary data.</text>
</comment>
<dbReference type="SUPFAM" id="SSF48208">
    <property type="entry name" value="Six-hairpin glycosidases"/>
    <property type="match status" value="1"/>
</dbReference>
<evidence type="ECO:0000259" key="3">
    <source>
        <dbReference type="Pfam" id="PF17390"/>
    </source>
</evidence>
<dbReference type="Gene3D" id="1.50.10.10">
    <property type="match status" value="1"/>
</dbReference>
<feature type="chain" id="PRO_5046474332" evidence="1">
    <location>
        <begin position="23"/>
        <end position="579"/>
    </location>
</feature>
<feature type="domain" description="Alpha-L-rhamnosidase C-terminal" evidence="3">
    <location>
        <begin position="519"/>
        <end position="575"/>
    </location>
</feature>
<name>A0ABV0BY93_9SPHI</name>
<accession>A0ABV0BY93</accession>
<reference evidence="4 5" key="1">
    <citation type="submission" date="2024-04" db="EMBL/GenBank/DDBJ databases">
        <title>WGS of bacteria from Torrens River.</title>
        <authorList>
            <person name="Wyrsch E.R."/>
            <person name="Drigo B."/>
        </authorList>
    </citation>
    <scope>NUCLEOTIDE SEQUENCE [LARGE SCALE GENOMIC DNA]</scope>
    <source>
        <strain evidence="4 5">TWI391</strain>
    </source>
</reference>
<dbReference type="InterPro" id="IPR035398">
    <property type="entry name" value="Bac_rhamnosid_C"/>
</dbReference>
<organism evidence="4 5">
    <name type="scientific">Sphingobacterium kitahiroshimense</name>
    <dbReference type="NCBI Taxonomy" id="470446"/>
    <lineage>
        <taxon>Bacteria</taxon>
        <taxon>Pseudomonadati</taxon>
        <taxon>Bacteroidota</taxon>
        <taxon>Sphingobacteriia</taxon>
        <taxon>Sphingobacteriales</taxon>
        <taxon>Sphingobacteriaceae</taxon>
        <taxon>Sphingobacterium</taxon>
    </lineage>
</organism>
<evidence type="ECO:0000313" key="5">
    <source>
        <dbReference type="Proteomes" id="UP001409291"/>
    </source>
</evidence>
<dbReference type="Pfam" id="PF17389">
    <property type="entry name" value="Bac_rhamnosid6H"/>
    <property type="match status" value="1"/>
</dbReference>
<dbReference type="InterPro" id="IPR035396">
    <property type="entry name" value="Bac_rhamnosid6H"/>
</dbReference>
<evidence type="ECO:0000256" key="1">
    <source>
        <dbReference type="SAM" id="SignalP"/>
    </source>
</evidence>
<dbReference type="Gene3D" id="2.60.420.10">
    <property type="entry name" value="Maltose phosphorylase, domain 3"/>
    <property type="match status" value="1"/>
</dbReference>
<keyword evidence="1" id="KW-0732">Signal</keyword>
<dbReference type="PANTHER" id="PTHR34987:SF6">
    <property type="entry name" value="ALPHA-L-RHAMNOSIDASE SIX-HAIRPIN GLYCOSIDASE DOMAIN-CONTAINING PROTEIN"/>
    <property type="match status" value="1"/>
</dbReference>
<dbReference type="InterPro" id="IPR008928">
    <property type="entry name" value="6-hairpin_glycosidase_sf"/>
</dbReference>
<keyword evidence="5" id="KW-1185">Reference proteome</keyword>
<feature type="domain" description="Alpha-L-rhamnosidase six-hairpin glycosidase" evidence="2">
    <location>
        <begin position="193"/>
        <end position="491"/>
    </location>
</feature>
<feature type="signal peptide" evidence="1">
    <location>
        <begin position="1"/>
        <end position="22"/>
    </location>
</feature>
<gene>
    <name evidence="4" type="ORF">ABE541_21015</name>
</gene>
<dbReference type="Pfam" id="PF17390">
    <property type="entry name" value="Bac_rhamnosid_C"/>
    <property type="match status" value="1"/>
</dbReference>
<dbReference type="Proteomes" id="UP001409291">
    <property type="component" value="Unassembled WGS sequence"/>
</dbReference>
<dbReference type="RefSeq" id="WP_346582614.1">
    <property type="nucleotide sequence ID" value="NZ_JBDJNQ010000011.1"/>
</dbReference>
<sequence>MNSNRAILSFLMLIVCFCEINAQNKLSDKFNQVSPLTSAYVYPTRIVWKEGNVIHATNLLKRGNGQANLYNLNTVVFKNENNQIGTSILLDFGIQMNASVEIITGMWGGNNLPKNVRIRFGESVSEAMSEIGVMGATNDHAIRDFMMQVPWLGRNRSGESGFRFVRIDFLEPNAELHLREVRAVATFRDVPYLGSFQSSDERLNKIWEVGAYTVHVNMQDYLWDGIKRDRLVWVGDLHPEVSTVNTVFGYNEVVPRSLDLARESTPLPNWMSGHSSYSMWWIILQYDWYMNYGNLGYLKEQQPYLQGLVEQITGKVVNGKERMDGARFLDWPSSEDSAAVHAGLQALTIRSLENASALFQILGDDSSKNRCDETVAQMRKYIPPLHHSKQAAALMSLVGLIDAKKAYTEVLSIGGAKNFSTFYGYYMLEAMAKAGKYQEAMEIISTYWGAMLDLGATTFWEDFNMDWLPNASRIDELVPEGKSDIHADFGAYCYKGFRHSLAHGWASGPTAWLSEHVLGIKVAQPGGRAYTVKPNLGDLNWAEGTFPTPYGQIYVKHVKEHGRIKTVIKAPKEVKIIQT</sequence>
<protein>
    <submittedName>
        <fullName evidence="4">Alpha-L-rhamnosidase C-terminal domain-containing protein</fullName>
    </submittedName>
</protein>